<evidence type="ECO:0000313" key="2">
    <source>
        <dbReference type="EMBL" id="PRR76280.1"/>
    </source>
</evidence>
<keyword evidence="3" id="KW-1185">Reference proteome</keyword>
<gene>
    <name evidence="2" type="ORF">MOST_04410</name>
</gene>
<dbReference type="EMBL" id="PVXL01000021">
    <property type="protein sequence ID" value="PRR76280.1"/>
    <property type="molecule type" value="Genomic_DNA"/>
</dbReference>
<accession>A0A9X7J4P9</accession>
<sequence length="49" mass="5978">MDTIQTRRKQNEKKFGNWDELPNGGRRYWYEVLGRKGWSARYIKEVDSN</sequence>
<dbReference type="AlphaFoldDB" id="A0A9X7J4P9"/>
<organism evidence="2 3">
    <name type="scientific">Neomoorella stamsii</name>
    <dbReference type="NCBI Taxonomy" id="1266720"/>
    <lineage>
        <taxon>Bacteria</taxon>
        <taxon>Bacillati</taxon>
        <taxon>Bacillota</taxon>
        <taxon>Clostridia</taxon>
        <taxon>Neomoorellales</taxon>
        <taxon>Neomoorellaceae</taxon>
        <taxon>Neomoorella</taxon>
    </lineage>
</organism>
<feature type="compositionally biased region" description="Basic residues" evidence="1">
    <location>
        <begin position="1"/>
        <end position="11"/>
    </location>
</feature>
<dbReference type="Proteomes" id="UP000239430">
    <property type="component" value="Unassembled WGS sequence"/>
</dbReference>
<proteinExistence type="predicted"/>
<feature type="region of interest" description="Disordered" evidence="1">
    <location>
        <begin position="1"/>
        <end position="23"/>
    </location>
</feature>
<evidence type="ECO:0000256" key="1">
    <source>
        <dbReference type="SAM" id="MobiDB-lite"/>
    </source>
</evidence>
<name>A0A9X7J4P9_9FIRM</name>
<reference evidence="2 3" key="1">
    <citation type="submission" date="2018-03" db="EMBL/GenBank/DDBJ databases">
        <title>Genome sequence of Moorella stamsii DSM 26217.</title>
        <authorList>
            <person name="Poehlein A."/>
            <person name="Daniel R."/>
        </authorList>
    </citation>
    <scope>NUCLEOTIDE SEQUENCE [LARGE SCALE GENOMIC DNA]</scope>
    <source>
        <strain evidence="3">DSM 26217</strain>
    </source>
</reference>
<comment type="caution">
    <text evidence="2">The sequence shown here is derived from an EMBL/GenBank/DDBJ whole genome shotgun (WGS) entry which is preliminary data.</text>
</comment>
<evidence type="ECO:0000313" key="3">
    <source>
        <dbReference type="Proteomes" id="UP000239430"/>
    </source>
</evidence>
<protein>
    <submittedName>
        <fullName evidence="2">Uncharacterized protein</fullName>
    </submittedName>
</protein>